<keyword evidence="2" id="KW-1185">Reference proteome</keyword>
<dbReference type="HOGENOM" id="CLU_1887294_0_0_1"/>
<dbReference type="Proteomes" id="UP000002058">
    <property type="component" value="Unassembled WGS sequence"/>
</dbReference>
<sequence>MGVIVKGMCCKQRPHKQEFLQIITANLCPSGIPLLDKLDKESPSFCSSSAFVSEEEEGEEMGELFEDMITSPSFSSELSSLTWEDDSFSLLKSILCKRIFEFSAVQFFKLIELFIMMCNLNTIQTKSSKLKSLAS</sequence>
<evidence type="ECO:0000313" key="1">
    <source>
        <dbReference type="EMBL" id="EEP82147.1"/>
    </source>
</evidence>
<organism evidence="1 2">
    <name type="scientific">Uncinocarpus reesii (strain UAMH 1704)</name>
    <dbReference type="NCBI Taxonomy" id="336963"/>
    <lineage>
        <taxon>Eukaryota</taxon>
        <taxon>Fungi</taxon>
        <taxon>Dikarya</taxon>
        <taxon>Ascomycota</taxon>
        <taxon>Pezizomycotina</taxon>
        <taxon>Eurotiomycetes</taxon>
        <taxon>Eurotiomycetidae</taxon>
        <taxon>Onygenales</taxon>
        <taxon>Onygenaceae</taxon>
        <taxon>Uncinocarpus</taxon>
    </lineage>
</organism>
<protein>
    <submittedName>
        <fullName evidence="1">Uncharacterized protein</fullName>
    </submittedName>
</protein>
<dbReference type="InParanoid" id="C4JWS0"/>
<dbReference type="EMBL" id="CH476618">
    <property type="protein sequence ID" value="EEP82147.1"/>
    <property type="molecule type" value="Genomic_DNA"/>
</dbReference>
<evidence type="ECO:0000313" key="2">
    <source>
        <dbReference type="Proteomes" id="UP000002058"/>
    </source>
</evidence>
<dbReference type="KEGG" id="ure:UREG_07012"/>
<dbReference type="GeneID" id="8442552"/>
<proteinExistence type="predicted"/>
<dbReference type="RefSeq" id="XP_002584045.1">
    <property type="nucleotide sequence ID" value="XM_002583999.1"/>
</dbReference>
<accession>C4JWS0</accession>
<dbReference type="AlphaFoldDB" id="C4JWS0"/>
<name>C4JWS0_UNCRE</name>
<dbReference type="VEuPathDB" id="FungiDB:UREG_07012"/>
<reference evidence="2" key="1">
    <citation type="journal article" date="2009" name="Genome Res.">
        <title>Comparative genomic analyses of the human fungal pathogens Coccidioides and their relatives.</title>
        <authorList>
            <person name="Sharpton T.J."/>
            <person name="Stajich J.E."/>
            <person name="Rounsley S.D."/>
            <person name="Gardner M.J."/>
            <person name="Wortman J.R."/>
            <person name="Jordar V.S."/>
            <person name="Maiti R."/>
            <person name="Kodira C.D."/>
            <person name="Neafsey D.E."/>
            <person name="Zeng Q."/>
            <person name="Hung C.-Y."/>
            <person name="McMahan C."/>
            <person name="Muszewska A."/>
            <person name="Grynberg M."/>
            <person name="Mandel M.A."/>
            <person name="Kellner E.M."/>
            <person name="Barker B.M."/>
            <person name="Galgiani J.N."/>
            <person name="Orbach M.J."/>
            <person name="Kirkland T.N."/>
            <person name="Cole G.T."/>
            <person name="Henn M.R."/>
            <person name="Birren B.W."/>
            <person name="Taylor J.W."/>
        </authorList>
    </citation>
    <scope>NUCLEOTIDE SEQUENCE [LARGE SCALE GENOMIC DNA]</scope>
    <source>
        <strain evidence="2">UAMH 1704</strain>
    </source>
</reference>
<gene>
    <name evidence="1" type="ORF">UREG_07012</name>
</gene>